<reference evidence="1" key="1">
    <citation type="journal article" date="2011" name="PLoS Biol.">
        <title>Gene gain and loss during evolution of obligate parasitism in the white rust pathogen of Arabidopsis thaliana.</title>
        <authorList>
            <person name="Kemen E."/>
            <person name="Gardiner A."/>
            <person name="Schultz-Larsen T."/>
            <person name="Kemen A.C."/>
            <person name="Balmuth A.L."/>
            <person name="Robert-Seilaniantz A."/>
            <person name="Bailey K."/>
            <person name="Holub E."/>
            <person name="Studholme D.J."/>
            <person name="Maclean D."/>
            <person name="Jones J.D."/>
        </authorList>
    </citation>
    <scope>NUCLEOTIDE SEQUENCE</scope>
</reference>
<reference evidence="1" key="2">
    <citation type="submission" date="2011-02" db="EMBL/GenBank/DDBJ databases">
        <authorList>
            <person name="MacLean D."/>
        </authorList>
    </citation>
    <scope>NUCLEOTIDE SEQUENCE</scope>
</reference>
<dbReference type="HOGENOM" id="CLU_2188883_0_0_1"/>
<evidence type="ECO:0000313" key="1">
    <source>
        <dbReference type="EMBL" id="CCA23103.1"/>
    </source>
</evidence>
<gene>
    <name evidence="1" type="primary">AlNc14C180G8206</name>
    <name evidence="1" type="ORF">ALNC14_092460</name>
</gene>
<accession>F0WP59</accession>
<dbReference type="EMBL" id="FR824225">
    <property type="protein sequence ID" value="CCA23103.1"/>
    <property type="molecule type" value="Genomic_DNA"/>
</dbReference>
<organism evidence="1">
    <name type="scientific">Albugo laibachii Nc14</name>
    <dbReference type="NCBI Taxonomy" id="890382"/>
    <lineage>
        <taxon>Eukaryota</taxon>
        <taxon>Sar</taxon>
        <taxon>Stramenopiles</taxon>
        <taxon>Oomycota</taxon>
        <taxon>Peronosporomycetes</taxon>
        <taxon>Albuginales</taxon>
        <taxon>Albuginaceae</taxon>
        <taxon>Albugo</taxon>
    </lineage>
</organism>
<proteinExistence type="predicted"/>
<dbReference type="AlphaFoldDB" id="F0WP59"/>
<sequence>MIPNEFCSEQLPLLFAPSFLPSTKITSANSQQQACQWVSSLSRVTGLSVVDMKNLHRATHRTSNRPRRHKYRLCLRKLRLRQHIRAENYEEHLAGNLVSVIALDVLIYV</sequence>
<name>F0WP59_9STRA</name>
<protein>
    <submittedName>
        <fullName evidence="1">AlNc14C180G8206 protein</fullName>
    </submittedName>
</protein>